<dbReference type="EMBL" id="VSRR010150322">
    <property type="protein sequence ID" value="MPD06281.1"/>
    <property type="molecule type" value="Genomic_DNA"/>
</dbReference>
<organism evidence="1 2">
    <name type="scientific">Portunus trituberculatus</name>
    <name type="common">Swimming crab</name>
    <name type="synonym">Neptunus trituberculatus</name>
    <dbReference type="NCBI Taxonomy" id="210409"/>
    <lineage>
        <taxon>Eukaryota</taxon>
        <taxon>Metazoa</taxon>
        <taxon>Ecdysozoa</taxon>
        <taxon>Arthropoda</taxon>
        <taxon>Crustacea</taxon>
        <taxon>Multicrustacea</taxon>
        <taxon>Malacostraca</taxon>
        <taxon>Eumalacostraca</taxon>
        <taxon>Eucarida</taxon>
        <taxon>Decapoda</taxon>
        <taxon>Pleocyemata</taxon>
        <taxon>Brachyura</taxon>
        <taxon>Eubrachyura</taxon>
        <taxon>Portunoidea</taxon>
        <taxon>Portunidae</taxon>
        <taxon>Portuninae</taxon>
        <taxon>Portunus</taxon>
    </lineage>
</organism>
<keyword evidence="2" id="KW-1185">Reference proteome</keyword>
<evidence type="ECO:0000313" key="1">
    <source>
        <dbReference type="EMBL" id="MPD06281.1"/>
    </source>
</evidence>
<reference evidence="1 2" key="1">
    <citation type="submission" date="2019-05" db="EMBL/GenBank/DDBJ databases">
        <title>Another draft genome of Portunus trituberculatus and its Hox gene families provides insights of decapod evolution.</title>
        <authorList>
            <person name="Jeong J.-H."/>
            <person name="Song I."/>
            <person name="Kim S."/>
            <person name="Choi T."/>
            <person name="Kim D."/>
            <person name="Ryu S."/>
            <person name="Kim W."/>
        </authorList>
    </citation>
    <scope>NUCLEOTIDE SEQUENCE [LARGE SCALE GENOMIC DNA]</scope>
    <source>
        <tissue evidence="1">Muscle</tissue>
    </source>
</reference>
<comment type="caution">
    <text evidence="1">The sequence shown here is derived from an EMBL/GenBank/DDBJ whole genome shotgun (WGS) entry which is preliminary data.</text>
</comment>
<name>A0A5B7KBN0_PORTR</name>
<gene>
    <name evidence="1" type="ORF">E2C01_102085</name>
</gene>
<accession>A0A5B7KBN0</accession>
<sequence>MKTDVNEVMTIINQVKISEIAECGEELHTRRRPQHGDDQCTSMTDTTRGVVGDTQQVAGKVLILGFKTWRRRMVGGDANCVASHECLIAS</sequence>
<proteinExistence type="predicted"/>
<protein>
    <submittedName>
        <fullName evidence="1">Uncharacterized protein</fullName>
    </submittedName>
</protein>
<dbReference type="AlphaFoldDB" id="A0A5B7KBN0"/>
<evidence type="ECO:0000313" key="2">
    <source>
        <dbReference type="Proteomes" id="UP000324222"/>
    </source>
</evidence>
<dbReference type="Proteomes" id="UP000324222">
    <property type="component" value="Unassembled WGS sequence"/>
</dbReference>